<dbReference type="AlphaFoldDB" id="A0A383DUL5"/>
<sequence>MSNINRVGHGGGVCLGASLYTVIVDLCTYLDYLLLDPLRDCHGKLSCFETWGG</sequence>
<reference evidence="1" key="1">
    <citation type="submission" date="2018-05" db="EMBL/GenBank/DDBJ databases">
        <authorList>
            <person name="Lanie J.A."/>
            <person name="Ng W.-L."/>
            <person name="Kazmierczak K.M."/>
            <person name="Andrzejewski T.M."/>
            <person name="Davidsen T.M."/>
            <person name="Wayne K.J."/>
            <person name="Tettelin H."/>
            <person name="Glass J.I."/>
            <person name="Rusch D."/>
            <person name="Podicherti R."/>
            <person name="Tsui H.-C.T."/>
            <person name="Winkler M.E."/>
        </authorList>
    </citation>
    <scope>NUCLEOTIDE SEQUENCE</scope>
</reference>
<evidence type="ECO:0000313" key="1">
    <source>
        <dbReference type="EMBL" id="SVE48004.1"/>
    </source>
</evidence>
<accession>A0A383DUL5</accession>
<protein>
    <submittedName>
        <fullName evidence="1">Uncharacterized protein</fullName>
    </submittedName>
</protein>
<gene>
    <name evidence="1" type="ORF">METZ01_LOCUS500858</name>
</gene>
<name>A0A383DUL5_9ZZZZ</name>
<organism evidence="1">
    <name type="scientific">marine metagenome</name>
    <dbReference type="NCBI Taxonomy" id="408172"/>
    <lineage>
        <taxon>unclassified sequences</taxon>
        <taxon>metagenomes</taxon>
        <taxon>ecological metagenomes</taxon>
    </lineage>
</organism>
<dbReference type="EMBL" id="UINC01220197">
    <property type="protein sequence ID" value="SVE48004.1"/>
    <property type="molecule type" value="Genomic_DNA"/>
</dbReference>
<proteinExistence type="predicted"/>